<dbReference type="CDD" id="cd01166">
    <property type="entry name" value="KdgK"/>
    <property type="match status" value="1"/>
</dbReference>
<protein>
    <submittedName>
        <fullName evidence="5">Sugar kinase</fullName>
    </submittedName>
</protein>
<evidence type="ECO:0000313" key="5">
    <source>
        <dbReference type="EMBL" id="MXY91879.1"/>
    </source>
</evidence>
<dbReference type="InterPro" id="IPR052700">
    <property type="entry name" value="Carb_kinase_PfkB-like"/>
</dbReference>
<gene>
    <name evidence="5" type="ORF">F4Y42_00330</name>
</gene>
<dbReference type="PANTHER" id="PTHR43320:SF2">
    <property type="entry name" value="2-DEHYDRO-3-DEOXYGLUCONOKINASE_2-DEHYDRO-3-DEOXYGALACTONOKINASE"/>
    <property type="match status" value="1"/>
</dbReference>
<dbReference type="PANTHER" id="PTHR43320">
    <property type="entry name" value="SUGAR KINASE"/>
    <property type="match status" value="1"/>
</dbReference>
<keyword evidence="2" id="KW-0808">Transferase</keyword>
<sequence>MSRFDVVTLGETLLRMTPPGQLRIEQAAYFELEAGGTESNTAVALARLGVRTTWISRMPENALGRRIARTLMGHGVDTSQIVWAEGERLGTFFVEFGDGARATSIIYDRADSAASRMTPDELPVELFSKAGGRHLHLTGITLAISDSSAATAKRALELARAAGWSVSFDFNYRSKLWSPEESRRGCHPFAEAADIVFAPIRDAQTHYGLPEEITPEEALAALRQKFPQATVILTLGADGSIAAVPGQDPIRQPIFPGGGTIGRIGAGDAFTAGVLYRYLHHDREDWLADALKWGAAAAGMKFTIPGDMGVFEREEVAALVESGGFSDEVSR</sequence>
<proteinExistence type="inferred from homology"/>
<evidence type="ECO:0000259" key="4">
    <source>
        <dbReference type="Pfam" id="PF00294"/>
    </source>
</evidence>
<dbReference type="InterPro" id="IPR002139">
    <property type="entry name" value="Ribo/fructo_kinase"/>
</dbReference>
<dbReference type="EMBL" id="VXRG01000004">
    <property type="protein sequence ID" value="MXY91879.1"/>
    <property type="molecule type" value="Genomic_DNA"/>
</dbReference>
<dbReference type="SUPFAM" id="SSF53613">
    <property type="entry name" value="Ribokinase-like"/>
    <property type="match status" value="1"/>
</dbReference>
<keyword evidence="3 5" id="KW-0418">Kinase</keyword>
<dbReference type="GO" id="GO:0016301">
    <property type="term" value="F:kinase activity"/>
    <property type="evidence" value="ECO:0007669"/>
    <property type="project" value="UniProtKB-KW"/>
</dbReference>
<evidence type="ECO:0000256" key="2">
    <source>
        <dbReference type="ARBA" id="ARBA00022679"/>
    </source>
</evidence>
<comment type="caution">
    <text evidence="5">The sequence shown here is derived from an EMBL/GenBank/DDBJ whole genome shotgun (WGS) entry which is preliminary data.</text>
</comment>
<dbReference type="Gene3D" id="3.40.1190.20">
    <property type="match status" value="1"/>
</dbReference>
<reference evidence="5" key="1">
    <citation type="submission" date="2019-09" db="EMBL/GenBank/DDBJ databases">
        <title>Characterisation of the sponge microbiome using genome-centric metagenomics.</title>
        <authorList>
            <person name="Engelberts J.P."/>
            <person name="Robbins S.J."/>
            <person name="De Goeij J.M."/>
            <person name="Aranda M."/>
            <person name="Bell S.C."/>
            <person name="Webster N.S."/>
        </authorList>
    </citation>
    <scope>NUCLEOTIDE SEQUENCE</scope>
    <source>
        <strain evidence="5">SB0664_bin_27</strain>
    </source>
</reference>
<name>A0A6B0YPI7_9CHLR</name>
<dbReference type="PRINTS" id="PR00990">
    <property type="entry name" value="RIBOKINASE"/>
</dbReference>
<comment type="similarity">
    <text evidence="1">Belongs to the carbohydrate kinase PfkB family.</text>
</comment>
<accession>A0A6B0YPI7</accession>
<dbReference type="InterPro" id="IPR029056">
    <property type="entry name" value="Ribokinase-like"/>
</dbReference>
<feature type="domain" description="Carbohydrate kinase PfkB" evidence="4">
    <location>
        <begin position="6"/>
        <end position="303"/>
    </location>
</feature>
<dbReference type="InterPro" id="IPR011611">
    <property type="entry name" value="PfkB_dom"/>
</dbReference>
<evidence type="ECO:0000256" key="1">
    <source>
        <dbReference type="ARBA" id="ARBA00010688"/>
    </source>
</evidence>
<evidence type="ECO:0000256" key="3">
    <source>
        <dbReference type="ARBA" id="ARBA00022777"/>
    </source>
</evidence>
<dbReference type="AlphaFoldDB" id="A0A6B0YPI7"/>
<organism evidence="5">
    <name type="scientific">Caldilineaceae bacterium SB0664_bin_27</name>
    <dbReference type="NCBI Taxonomy" id="2605260"/>
    <lineage>
        <taxon>Bacteria</taxon>
        <taxon>Bacillati</taxon>
        <taxon>Chloroflexota</taxon>
        <taxon>Caldilineae</taxon>
        <taxon>Caldilineales</taxon>
        <taxon>Caldilineaceae</taxon>
    </lineage>
</organism>
<dbReference type="Pfam" id="PF00294">
    <property type="entry name" value="PfkB"/>
    <property type="match status" value="1"/>
</dbReference>